<protein>
    <submittedName>
        <fullName evidence="5">Uncharacterized protein</fullName>
    </submittedName>
</protein>
<dbReference type="PANTHER" id="PTHR19924:SF26">
    <property type="entry name" value="U3 SMALL NUCLEOLAR RNA-ASSOCIATED PROTEIN 15 HOMOLOG"/>
    <property type="match status" value="1"/>
</dbReference>
<dbReference type="Proteomes" id="UP000053780">
    <property type="component" value="Unassembled WGS sequence"/>
</dbReference>
<dbReference type="SMART" id="SM00320">
    <property type="entry name" value="WD40"/>
    <property type="match status" value="4"/>
</dbReference>
<evidence type="ECO:0000256" key="1">
    <source>
        <dbReference type="ARBA" id="ARBA00004604"/>
    </source>
</evidence>
<name>T0MAI3_9MICR</name>
<dbReference type="InterPro" id="IPR001680">
    <property type="entry name" value="WD40_rpt"/>
</dbReference>
<dbReference type="InterPro" id="IPR036322">
    <property type="entry name" value="WD40_repeat_dom_sf"/>
</dbReference>
<evidence type="ECO:0000256" key="2">
    <source>
        <dbReference type="ARBA" id="ARBA00022574"/>
    </source>
</evidence>
<dbReference type="GO" id="GO:0005730">
    <property type="term" value="C:nucleolus"/>
    <property type="evidence" value="ECO:0007669"/>
    <property type="project" value="UniProtKB-SubCell"/>
</dbReference>
<dbReference type="GO" id="GO:0045943">
    <property type="term" value="P:positive regulation of transcription by RNA polymerase I"/>
    <property type="evidence" value="ECO:0007669"/>
    <property type="project" value="TreeGrafter"/>
</dbReference>
<reference evidence="5 6" key="1">
    <citation type="journal article" date="2013" name="BMC Genomics">
        <title>Genome sequencing and comparative genomics of honey bee microsporidia, Nosema apis reveal novel insights into host-parasite interactions.</title>
        <authorList>
            <person name="Chen Yp."/>
            <person name="Pettis J.S."/>
            <person name="Zhao Y."/>
            <person name="Liu X."/>
            <person name="Tallon L.J."/>
            <person name="Sadzewicz L.D."/>
            <person name="Li R."/>
            <person name="Zheng H."/>
            <person name="Huang S."/>
            <person name="Zhang X."/>
            <person name="Hamilton M.C."/>
            <person name="Pernal S.F."/>
            <person name="Melathopoulos A.P."/>
            <person name="Yan X."/>
            <person name="Evans J.D."/>
        </authorList>
    </citation>
    <scope>NUCLEOTIDE SEQUENCE [LARGE SCALE GENOMIC DNA]</scope>
    <source>
        <strain evidence="5 6">BRL 01</strain>
    </source>
</reference>
<keyword evidence="6" id="KW-1185">Reference proteome</keyword>
<dbReference type="VEuPathDB" id="MicrosporidiaDB:NAPIS_ORF02038"/>
<gene>
    <name evidence="5" type="ORF">NAPIS_ORF02038</name>
</gene>
<keyword evidence="2" id="KW-0853">WD repeat</keyword>
<dbReference type="GO" id="GO:0006364">
    <property type="term" value="P:rRNA processing"/>
    <property type="evidence" value="ECO:0007669"/>
    <property type="project" value="TreeGrafter"/>
</dbReference>
<dbReference type="EMBL" id="KE647291">
    <property type="protein sequence ID" value="EQB60396.1"/>
    <property type="molecule type" value="Genomic_DNA"/>
</dbReference>
<keyword evidence="4" id="KW-0539">Nucleus</keyword>
<dbReference type="Gene3D" id="2.130.10.10">
    <property type="entry name" value="YVTN repeat-like/Quinoprotein amine dehydrogenase"/>
    <property type="match status" value="2"/>
</dbReference>
<proteinExistence type="predicted"/>
<organism evidence="5 6">
    <name type="scientific">Vairimorpha apis BRL 01</name>
    <dbReference type="NCBI Taxonomy" id="1037528"/>
    <lineage>
        <taxon>Eukaryota</taxon>
        <taxon>Fungi</taxon>
        <taxon>Fungi incertae sedis</taxon>
        <taxon>Microsporidia</taxon>
        <taxon>Nosematidae</taxon>
        <taxon>Vairimorpha</taxon>
    </lineage>
</organism>
<evidence type="ECO:0000256" key="3">
    <source>
        <dbReference type="ARBA" id="ARBA00022737"/>
    </source>
</evidence>
<evidence type="ECO:0000256" key="4">
    <source>
        <dbReference type="ARBA" id="ARBA00023242"/>
    </source>
</evidence>
<dbReference type="OrthoDB" id="431715at2759"/>
<dbReference type="Pfam" id="PF00400">
    <property type="entry name" value="WD40"/>
    <property type="match status" value="1"/>
</dbReference>
<dbReference type="AlphaFoldDB" id="T0MAI3"/>
<dbReference type="HOGENOM" id="CLU_051218_0_0_1"/>
<comment type="subcellular location">
    <subcellularLocation>
        <location evidence="1">Nucleus</location>
        <location evidence="1">Nucleolus</location>
    </subcellularLocation>
</comment>
<accession>T0MAI3</accession>
<evidence type="ECO:0000313" key="6">
    <source>
        <dbReference type="Proteomes" id="UP000053780"/>
    </source>
</evidence>
<dbReference type="InterPro" id="IPR015943">
    <property type="entry name" value="WD40/YVTN_repeat-like_dom_sf"/>
</dbReference>
<sequence length="360" mass="42222">MFFKSNNFTFKDHTKIPFDVIFTSNSEINNIVSNKSDIYFSQLNYIYKLRTNKKNKCQNTVTSLESFDNLLVAGDDSGNIKLFSNNIQIKSFNEHKNRINQFEMYKNVLISCSDDGTIRFFSFEKNHSIKIIDCFTDRIRCLKIDNEVLYCGLMNGYIYGVSLKSYEIEFEKNCNTAIFNISIVECSIIFTSYNKIYKINKKNILEHLGSHTKNITALKIIKNRIYTVGLDGFFKSWTINGKLISQISLGSSITGFSLLETTFYFSLEIGQICKIESYKKEQQVNKIEIKNKKLKEYESEIKYKTFEQDFYMNNEIEKLIKKFEHKGALLYVLSKNNFKDIFSVLYYLQQEHKIKNALLF</sequence>
<dbReference type="PANTHER" id="PTHR19924">
    <property type="entry name" value="UTP15 U3 SMALL NUCLEOLAR RNA-ASSOCIATED PROTEIN 15 FAMILY MEMBER"/>
    <property type="match status" value="1"/>
</dbReference>
<keyword evidence="3" id="KW-0677">Repeat</keyword>
<evidence type="ECO:0000313" key="5">
    <source>
        <dbReference type="EMBL" id="EQB60396.1"/>
    </source>
</evidence>
<dbReference type="SUPFAM" id="SSF50978">
    <property type="entry name" value="WD40 repeat-like"/>
    <property type="match status" value="1"/>
</dbReference>